<dbReference type="EMBL" id="BMAT01006931">
    <property type="protein sequence ID" value="GFS22432.1"/>
    <property type="molecule type" value="Genomic_DNA"/>
</dbReference>
<name>A0AAV4JLK6_9GAST</name>
<dbReference type="Pfam" id="PF00024">
    <property type="entry name" value="PAN_1"/>
    <property type="match status" value="1"/>
</dbReference>
<dbReference type="InterPro" id="IPR016186">
    <property type="entry name" value="C-type_lectin-like/link_sf"/>
</dbReference>
<evidence type="ECO:0000313" key="3">
    <source>
        <dbReference type="Proteomes" id="UP000762676"/>
    </source>
</evidence>
<sequence length="229" mass="26158">MSYRVFKGCLHIIEPEIELHKRFAFVKKRFSALETSFSNSTVDSILNPDTFTSTCTSRSECALLCTNNVLNRCTAFRYDPTSDACLIADSYRNLLIPKVGLEVEESEIYVGCDLSQGFKIHRHGNITACLQCRQKSVAYKDAEKACQDMESSMVTAESQDKRQMLLLNMIENKMNRIWASQYPTQSTLEADAPNIESTTSKCTVMQRRRKDIIITKTPCRGKYYYCCEL</sequence>
<dbReference type="SUPFAM" id="SSF56436">
    <property type="entry name" value="C-type lectin-like"/>
    <property type="match status" value="1"/>
</dbReference>
<dbReference type="Proteomes" id="UP000762676">
    <property type="component" value="Unassembled WGS sequence"/>
</dbReference>
<gene>
    <name evidence="2" type="ORF">ElyMa_003364000</name>
</gene>
<dbReference type="Gene3D" id="3.50.4.10">
    <property type="entry name" value="Hepatocyte Growth Factor"/>
    <property type="match status" value="1"/>
</dbReference>
<dbReference type="InterPro" id="IPR016187">
    <property type="entry name" value="CTDL_fold"/>
</dbReference>
<dbReference type="Gene3D" id="3.10.100.10">
    <property type="entry name" value="Mannose-Binding Protein A, subunit A"/>
    <property type="match status" value="1"/>
</dbReference>
<proteinExistence type="predicted"/>
<organism evidence="2 3">
    <name type="scientific">Elysia marginata</name>
    <dbReference type="NCBI Taxonomy" id="1093978"/>
    <lineage>
        <taxon>Eukaryota</taxon>
        <taxon>Metazoa</taxon>
        <taxon>Spiralia</taxon>
        <taxon>Lophotrochozoa</taxon>
        <taxon>Mollusca</taxon>
        <taxon>Gastropoda</taxon>
        <taxon>Heterobranchia</taxon>
        <taxon>Euthyneura</taxon>
        <taxon>Panpulmonata</taxon>
        <taxon>Sacoglossa</taxon>
        <taxon>Placobranchoidea</taxon>
        <taxon>Plakobranchidae</taxon>
        <taxon>Elysia</taxon>
    </lineage>
</organism>
<comment type="caution">
    <text evidence="2">The sequence shown here is derived from an EMBL/GenBank/DDBJ whole genome shotgun (WGS) entry which is preliminary data.</text>
</comment>
<dbReference type="InterPro" id="IPR003609">
    <property type="entry name" value="Pan_app"/>
</dbReference>
<accession>A0AAV4JLK6</accession>
<keyword evidence="3" id="KW-1185">Reference proteome</keyword>
<reference evidence="2 3" key="1">
    <citation type="journal article" date="2021" name="Elife">
        <title>Chloroplast acquisition without the gene transfer in kleptoplastic sea slugs, Plakobranchus ocellatus.</title>
        <authorList>
            <person name="Maeda T."/>
            <person name="Takahashi S."/>
            <person name="Yoshida T."/>
            <person name="Shimamura S."/>
            <person name="Takaki Y."/>
            <person name="Nagai Y."/>
            <person name="Toyoda A."/>
            <person name="Suzuki Y."/>
            <person name="Arimoto A."/>
            <person name="Ishii H."/>
            <person name="Satoh N."/>
            <person name="Nishiyama T."/>
            <person name="Hasebe M."/>
            <person name="Maruyama T."/>
            <person name="Minagawa J."/>
            <person name="Obokata J."/>
            <person name="Shigenobu S."/>
        </authorList>
    </citation>
    <scope>NUCLEOTIDE SEQUENCE [LARGE SCALE GENOMIC DNA]</scope>
</reference>
<feature type="domain" description="Apple" evidence="1">
    <location>
        <begin position="48"/>
        <end position="94"/>
    </location>
</feature>
<evidence type="ECO:0000259" key="1">
    <source>
        <dbReference type="Pfam" id="PF00024"/>
    </source>
</evidence>
<evidence type="ECO:0000313" key="2">
    <source>
        <dbReference type="EMBL" id="GFS22432.1"/>
    </source>
</evidence>
<dbReference type="SUPFAM" id="SSF57414">
    <property type="entry name" value="Hairpin loop containing domain-like"/>
    <property type="match status" value="1"/>
</dbReference>
<dbReference type="AlphaFoldDB" id="A0AAV4JLK6"/>
<protein>
    <recommendedName>
        <fullName evidence="1">Apple domain-containing protein</fullName>
    </recommendedName>
</protein>